<sequence>MKVYDKDKQREQWLKHEAMGKGRFLVLTTAILIGSVLIPLIVFYIIIRSIFGDLIDLSNLTLLLKLSIYIIAMVFFSIRKGSKAWDKEMRLLHGYEVVELDDAELKKHILDGEKIKAVKRYRDITGAKLKDAKKYVDIVCEKYL</sequence>
<evidence type="ECO:0000313" key="2">
    <source>
        <dbReference type="EMBL" id="MBK1813173.1"/>
    </source>
</evidence>
<dbReference type="EMBL" id="JAENHN010000059">
    <property type="protein sequence ID" value="MBK1813173.1"/>
    <property type="molecule type" value="Genomic_DNA"/>
</dbReference>
<evidence type="ECO:0008006" key="4">
    <source>
        <dbReference type="Google" id="ProtNLM"/>
    </source>
</evidence>
<keyword evidence="1" id="KW-0472">Membrane</keyword>
<proteinExistence type="predicted"/>
<name>A0ABS1EUW7_9CLOT</name>
<gene>
    <name evidence="2" type="ORF">JHL18_21355</name>
</gene>
<keyword evidence="1" id="KW-0812">Transmembrane</keyword>
<evidence type="ECO:0000256" key="1">
    <source>
        <dbReference type="SAM" id="Phobius"/>
    </source>
</evidence>
<reference evidence="3" key="1">
    <citation type="submission" date="2021-01" db="EMBL/GenBank/DDBJ databases">
        <title>Genome public.</title>
        <authorList>
            <person name="Liu C."/>
            <person name="Sun Q."/>
        </authorList>
    </citation>
    <scope>NUCLEOTIDE SEQUENCE [LARGE SCALE GENOMIC DNA]</scope>
    <source>
        <strain evidence="3">YIM B02505</strain>
    </source>
</reference>
<dbReference type="InterPro" id="IPR014719">
    <property type="entry name" value="Ribosomal_bL12_C/ClpS-like"/>
</dbReference>
<feature type="transmembrane region" description="Helical" evidence="1">
    <location>
        <begin position="24"/>
        <end position="47"/>
    </location>
</feature>
<comment type="caution">
    <text evidence="2">The sequence shown here is derived from an EMBL/GenBank/DDBJ whole genome shotgun (WGS) entry which is preliminary data.</text>
</comment>
<feature type="transmembrane region" description="Helical" evidence="1">
    <location>
        <begin position="59"/>
        <end position="78"/>
    </location>
</feature>
<dbReference type="RefSeq" id="WP_200273026.1">
    <property type="nucleotide sequence ID" value="NZ_JAENHN010000059.1"/>
</dbReference>
<accession>A0ABS1EUW7</accession>
<dbReference type="Proteomes" id="UP000596739">
    <property type="component" value="Unassembled WGS sequence"/>
</dbReference>
<keyword evidence="1" id="KW-1133">Transmembrane helix</keyword>
<keyword evidence="3" id="KW-1185">Reference proteome</keyword>
<evidence type="ECO:0000313" key="3">
    <source>
        <dbReference type="Proteomes" id="UP000596739"/>
    </source>
</evidence>
<protein>
    <recommendedName>
        <fullName evidence="4">Ribosomal protein L7/L12 C-terminal domain-containing protein</fullName>
    </recommendedName>
</protein>
<dbReference type="Gene3D" id="3.30.1390.10">
    <property type="match status" value="1"/>
</dbReference>
<organism evidence="2 3">
    <name type="scientific">Clostridium yunnanense</name>
    <dbReference type="NCBI Taxonomy" id="2800325"/>
    <lineage>
        <taxon>Bacteria</taxon>
        <taxon>Bacillati</taxon>
        <taxon>Bacillota</taxon>
        <taxon>Clostridia</taxon>
        <taxon>Eubacteriales</taxon>
        <taxon>Clostridiaceae</taxon>
        <taxon>Clostridium</taxon>
    </lineage>
</organism>